<evidence type="ECO:0000313" key="3">
    <source>
        <dbReference type="Proteomes" id="UP001162004"/>
    </source>
</evidence>
<name>A0A7D7B870_9VIRU</name>
<feature type="region of interest" description="Disordered" evidence="1">
    <location>
        <begin position="133"/>
        <end position="158"/>
    </location>
</feature>
<proteinExistence type="predicted"/>
<keyword evidence="3" id="KW-1185">Reference proteome</keyword>
<reference evidence="3" key="1">
    <citation type="journal article" date="2020" name="Sci. Rep.">
        <title>Metagenomics characterisation of avian parvoviruses and picornaviruses from Australian wild ducks.</title>
        <authorList>
            <person name="Vibin J."/>
            <person name="Chamings A."/>
            <person name="Klaassen M."/>
            <person name="Bhatta T.R."/>
            <person name="Alexandersen S."/>
        </authorList>
    </citation>
    <scope>NUCLEOTIDE SEQUENCE [LARGE SCALE GENOMIC DNA]</scope>
</reference>
<evidence type="ECO:0000313" key="2">
    <source>
        <dbReference type="EMBL" id="QMI57836.1"/>
    </source>
</evidence>
<dbReference type="EMBL" id="MT247760">
    <property type="protein sequence ID" value="QMI57836.1"/>
    <property type="molecule type" value="Genomic_DNA"/>
</dbReference>
<protein>
    <submittedName>
        <fullName evidence="2">Uncharacterized protein</fullName>
    </submittedName>
</protein>
<accession>A0A7D7B870</accession>
<feature type="compositionally biased region" description="Polar residues" evidence="1">
    <location>
        <begin position="134"/>
        <end position="158"/>
    </location>
</feature>
<dbReference type="RefSeq" id="YP_010802870.1">
    <property type="nucleotide sequence ID" value="NC_077064.1"/>
</dbReference>
<sequence>MVYLYIFRFSSTMSGTFGQNGCTILLWADDASWRLEGMEGTARDDKKKEFVDDAVLLLSIRWNLEPHIVESKGVLYGFLVCPRFNIGSQTIKRALGALHDSIEFHRGSGTDTATNLIRYIECKKKYQVPDIVSEGSSGDQEMGQTSGGFWQQTKRQKK</sequence>
<evidence type="ECO:0000256" key="1">
    <source>
        <dbReference type="SAM" id="MobiDB-lite"/>
    </source>
</evidence>
<dbReference type="GeneID" id="80541683"/>
<dbReference type="Proteomes" id="UP001162004">
    <property type="component" value="Segment"/>
</dbReference>
<dbReference type="KEGG" id="vg:80541683"/>
<organism evidence="2 3">
    <name type="scientific">Chestnut teal chaphamaparvovirus 3</name>
    <dbReference type="NCBI Taxonomy" id="2759405"/>
    <lineage>
        <taxon>Viruses</taxon>
        <taxon>Monodnaviria</taxon>
        <taxon>Shotokuvirae</taxon>
        <taxon>Cossaviricota</taxon>
        <taxon>Quintoviricetes</taxon>
        <taxon>Piccovirales</taxon>
        <taxon>Parvoviridae</taxon>
        <taxon>Hamaparvovirinae</taxon>
        <taxon>Chaphamaparvovirus</taxon>
        <taxon>Chaphamaparvovirus anseriform3</taxon>
    </lineage>
</organism>